<reference evidence="7" key="1">
    <citation type="submission" date="2019-10" db="EMBL/GenBank/DDBJ databases">
        <authorList>
            <person name="Zhang R."/>
            <person name="Pan Y."/>
            <person name="Wang J."/>
            <person name="Ma R."/>
            <person name="Yu S."/>
        </authorList>
    </citation>
    <scope>NUCLEOTIDE SEQUENCE</scope>
    <source>
        <strain evidence="7">LA-IB0</strain>
        <tissue evidence="7">Leaf</tissue>
    </source>
</reference>
<dbReference type="PANTHER" id="PTHR23023">
    <property type="entry name" value="DIMETHYLANILINE MONOOXYGENASE"/>
    <property type="match status" value="1"/>
</dbReference>
<dbReference type="Pfam" id="PF00743">
    <property type="entry name" value="FMO-like"/>
    <property type="match status" value="2"/>
</dbReference>
<keyword evidence="2 6" id="KW-0285">Flavoprotein</keyword>
<keyword evidence="8" id="KW-1185">Reference proteome</keyword>
<gene>
    <name evidence="7" type="ORF">BUALT_Bualt01G0207300</name>
</gene>
<evidence type="ECO:0000256" key="5">
    <source>
        <dbReference type="ARBA" id="ARBA00023002"/>
    </source>
</evidence>
<evidence type="ECO:0000256" key="1">
    <source>
        <dbReference type="ARBA" id="ARBA00009183"/>
    </source>
</evidence>
<dbReference type="PRINTS" id="PR00370">
    <property type="entry name" value="FMOXYGENASE"/>
</dbReference>
<dbReference type="Proteomes" id="UP000826271">
    <property type="component" value="Unassembled WGS sequence"/>
</dbReference>
<keyword evidence="4" id="KW-0521">NADP</keyword>
<protein>
    <recommendedName>
        <fullName evidence="6">Flavin-containing monooxygenase</fullName>
        <ecNumber evidence="6">1.-.-.-</ecNumber>
    </recommendedName>
</protein>
<dbReference type="InterPro" id="IPR020946">
    <property type="entry name" value="Flavin_mOase-like"/>
</dbReference>
<dbReference type="EC" id="1.-.-.-" evidence="6"/>
<dbReference type="EMBL" id="WHWC01000001">
    <property type="protein sequence ID" value="KAG8391630.1"/>
    <property type="molecule type" value="Genomic_DNA"/>
</dbReference>
<evidence type="ECO:0000256" key="4">
    <source>
        <dbReference type="ARBA" id="ARBA00022857"/>
    </source>
</evidence>
<dbReference type="PIRSF" id="PIRSF000332">
    <property type="entry name" value="FMO"/>
    <property type="match status" value="1"/>
</dbReference>
<dbReference type="InterPro" id="IPR036188">
    <property type="entry name" value="FAD/NAD-bd_sf"/>
</dbReference>
<evidence type="ECO:0000313" key="8">
    <source>
        <dbReference type="Proteomes" id="UP000826271"/>
    </source>
</evidence>
<sequence>MSPPPLKVAVIGAGVAGLATARALKLEQHQVVIYEKSGHLGGTWVYDPRTESDPLGFDPNREIIHGSMYPSLQTNLPRQLMGFWDYPFSSKIRNGEFRTFPSHEEVLQFLIGFAEEFGLVDLIRFDNEVVRVERVGLRNDEWVVGSRTQGRSSEEIFDAVVVCNGHNTQPRLAHLLEISKVAKEIHLSSRALDIKISKLDYGHNIWQHSKIDCVHENGEVAFQDGAFIHADIILYCTGFNYHFPFLKTDGIVSVDDNRVGPLYKHVFPPKLAPNLSFVGITNRSFAVFVVIELQAKWVAKVLSGKANLPPEEEMVAEIEHYYQHLEEKGIPKHHTHSLGPQFHEYLDGISNQAGLAEVDEEIKLISKNYFSFVIENGLWRARGWG</sequence>
<dbReference type="InterPro" id="IPR050346">
    <property type="entry name" value="FMO-like"/>
</dbReference>
<dbReference type="GO" id="GO:0050661">
    <property type="term" value="F:NADP binding"/>
    <property type="evidence" value="ECO:0007669"/>
    <property type="project" value="InterPro"/>
</dbReference>
<keyword evidence="5 6" id="KW-0560">Oxidoreductase</keyword>
<comment type="similarity">
    <text evidence="1 6">Belongs to the FMO family.</text>
</comment>
<keyword evidence="3 6" id="KW-0274">FAD</keyword>
<accession>A0AAV6YJ92</accession>
<name>A0AAV6YJ92_9LAMI</name>
<dbReference type="AlphaFoldDB" id="A0AAV6YJ92"/>
<dbReference type="GO" id="GO:0004499">
    <property type="term" value="F:N,N-dimethylaniline monooxygenase activity"/>
    <property type="evidence" value="ECO:0007669"/>
    <property type="project" value="InterPro"/>
</dbReference>
<evidence type="ECO:0000256" key="2">
    <source>
        <dbReference type="ARBA" id="ARBA00022630"/>
    </source>
</evidence>
<comment type="cofactor">
    <cofactor evidence="6">
        <name>FAD</name>
        <dbReference type="ChEBI" id="CHEBI:57692"/>
    </cofactor>
</comment>
<dbReference type="InterPro" id="IPR000960">
    <property type="entry name" value="Flavin_mOase"/>
</dbReference>
<evidence type="ECO:0000256" key="6">
    <source>
        <dbReference type="RuleBase" id="RU361177"/>
    </source>
</evidence>
<dbReference type="Gene3D" id="3.50.50.60">
    <property type="entry name" value="FAD/NAD(P)-binding domain"/>
    <property type="match status" value="2"/>
</dbReference>
<dbReference type="SUPFAM" id="SSF51905">
    <property type="entry name" value="FAD/NAD(P)-binding domain"/>
    <property type="match status" value="2"/>
</dbReference>
<dbReference type="GO" id="GO:0050660">
    <property type="term" value="F:flavin adenine dinucleotide binding"/>
    <property type="evidence" value="ECO:0007669"/>
    <property type="project" value="InterPro"/>
</dbReference>
<keyword evidence="6" id="KW-0503">Monooxygenase</keyword>
<proteinExistence type="inferred from homology"/>
<evidence type="ECO:0000313" key="7">
    <source>
        <dbReference type="EMBL" id="KAG8391630.1"/>
    </source>
</evidence>
<evidence type="ECO:0000256" key="3">
    <source>
        <dbReference type="ARBA" id="ARBA00022827"/>
    </source>
</evidence>
<organism evidence="7 8">
    <name type="scientific">Buddleja alternifolia</name>
    <dbReference type="NCBI Taxonomy" id="168488"/>
    <lineage>
        <taxon>Eukaryota</taxon>
        <taxon>Viridiplantae</taxon>
        <taxon>Streptophyta</taxon>
        <taxon>Embryophyta</taxon>
        <taxon>Tracheophyta</taxon>
        <taxon>Spermatophyta</taxon>
        <taxon>Magnoliopsida</taxon>
        <taxon>eudicotyledons</taxon>
        <taxon>Gunneridae</taxon>
        <taxon>Pentapetalae</taxon>
        <taxon>asterids</taxon>
        <taxon>lamiids</taxon>
        <taxon>Lamiales</taxon>
        <taxon>Scrophulariaceae</taxon>
        <taxon>Buddlejeae</taxon>
        <taxon>Buddleja</taxon>
    </lineage>
</organism>
<comment type="caution">
    <text evidence="7">The sequence shown here is derived from an EMBL/GenBank/DDBJ whole genome shotgun (WGS) entry which is preliminary data.</text>
</comment>